<dbReference type="KEGG" id="sio:DW64_10225"/>
<gene>
    <name evidence="7" type="ORF">DIY07_10510</name>
    <name evidence="6" type="ORF">DQ08_10240</name>
</gene>
<dbReference type="FunFam" id="3.90.1530.30:FF:000001">
    <property type="entry name" value="Chromosome partitioning protein ParB"/>
    <property type="match status" value="1"/>
</dbReference>
<reference evidence="7 9" key="2">
    <citation type="submission" date="2018-06" db="EMBL/GenBank/DDBJ databases">
        <title>Mutators as drivers of adaptation in pathogenic bacteria and a risk factor for host jumps and vaccine escape.</title>
        <authorList>
            <person name="Barnes A.C."/>
            <person name="Silayeva O."/>
        </authorList>
    </citation>
    <scope>NUCLEOTIDE SEQUENCE [LARGE SCALE GENOMIC DNA]</scope>
    <source>
        <strain evidence="7 9">QMA0445</strain>
    </source>
</reference>
<dbReference type="GO" id="GO:0009295">
    <property type="term" value="C:nucleoid"/>
    <property type="evidence" value="ECO:0007669"/>
    <property type="project" value="UniProtKB-SubCell"/>
</dbReference>
<evidence type="ECO:0000313" key="8">
    <source>
        <dbReference type="Proteomes" id="UP000025245"/>
    </source>
</evidence>
<dbReference type="SMART" id="SM00470">
    <property type="entry name" value="ParB"/>
    <property type="match status" value="1"/>
</dbReference>
<dbReference type="Proteomes" id="UP000269148">
    <property type="component" value="Unassembled WGS sequence"/>
</dbReference>
<proteinExistence type="inferred from homology"/>
<dbReference type="GO" id="GO:0045881">
    <property type="term" value="P:positive regulation of sporulation resulting in formation of a cellular spore"/>
    <property type="evidence" value="ECO:0007669"/>
    <property type="project" value="TreeGrafter"/>
</dbReference>
<dbReference type="GO" id="GO:0005694">
    <property type="term" value="C:chromosome"/>
    <property type="evidence" value="ECO:0007669"/>
    <property type="project" value="TreeGrafter"/>
</dbReference>
<dbReference type="KEGG" id="siq:DQ08_10240"/>
<keyword evidence="4" id="KW-0238">DNA-binding</keyword>
<dbReference type="Gene3D" id="3.90.1530.30">
    <property type="match status" value="1"/>
</dbReference>
<dbReference type="InterPro" id="IPR004437">
    <property type="entry name" value="ParB/RepB/Spo0J"/>
</dbReference>
<evidence type="ECO:0000256" key="2">
    <source>
        <dbReference type="ARBA" id="ARBA00006295"/>
    </source>
</evidence>
<dbReference type="InterPro" id="IPR003115">
    <property type="entry name" value="ParB_N"/>
</dbReference>
<dbReference type="SUPFAM" id="SSF109709">
    <property type="entry name" value="KorB DNA-binding domain-like"/>
    <property type="match status" value="1"/>
</dbReference>
<dbReference type="RefSeq" id="WP_016356271.1">
    <property type="nucleotide sequence ID" value="NZ_CP010783.1"/>
</dbReference>
<dbReference type="InterPro" id="IPR041468">
    <property type="entry name" value="HTH_ParB/Spo0J"/>
</dbReference>
<dbReference type="EMBL" id="QLQD01000087">
    <property type="protein sequence ID" value="RLU54491.1"/>
    <property type="molecule type" value="Genomic_DNA"/>
</dbReference>
<dbReference type="Pfam" id="PF02195">
    <property type="entry name" value="ParB_N"/>
    <property type="match status" value="1"/>
</dbReference>
<keyword evidence="8" id="KW-1185">Reference proteome</keyword>
<evidence type="ECO:0000256" key="1">
    <source>
        <dbReference type="ARBA" id="ARBA00004453"/>
    </source>
</evidence>
<dbReference type="PANTHER" id="PTHR33375">
    <property type="entry name" value="CHROMOSOME-PARTITIONING PROTEIN PARB-RELATED"/>
    <property type="match status" value="1"/>
</dbReference>
<evidence type="ECO:0000256" key="4">
    <source>
        <dbReference type="ARBA" id="ARBA00023125"/>
    </source>
</evidence>
<dbReference type="Proteomes" id="UP000025245">
    <property type="component" value="Chromosome"/>
</dbReference>
<dbReference type="SMR" id="A0A3L8GC69"/>
<dbReference type="GO" id="GO:0007059">
    <property type="term" value="P:chromosome segregation"/>
    <property type="evidence" value="ECO:0007669"/>
    <property type="project" value="UniProtKB-KW"/>
</dbReference>
<feature type="domain" description="ParB-like N-terminal" evidence="5">
    <location>
        <begin position="6"/>
        <end position="96"/>
    </location>
</feature>
<dbReference type="Pfam" id="PF23552">
    <property type="entry name" value="ParB_C"/>
    <property type="match status" value="1"/>
</dbReference>
<organism evidence="7 9">
    <name type="scientific">Streptococcus iniae</name>
    <name type="common">Streptococcus shiloi</name>
    <dbReference type="NCBI Taxonomy" id="1346"/>
    <lineage>
        <taxon>Bacteria</taxon>
        <taxon>Bacillati</taxon>
        <taxon>Bacillota</taxon>
        <taxon>Bacilli</taxon>
        <taxon>Lactobacillales</taxon>
        <taxon>Streptococcaceae</taxon>
        <taxon>Streptococcus</taxon>
    </lineage>
</organism>
<protein>
    <submittedName>
        <fullName evidence="6">Chromosome partitioning protein ParB</fullName>
    </submittedName>
    <submittedName>
        <fullName evidence="7">ParB/RepB/Spo0J family partition protein</fullName>
    </submittedName>
</protein>
<evidence type="ECO:0000313" key="7">
    <source>
        <dbReference type="EMBL" id="RLU54491.1"/>
    </source>
</evidence>
<accession>A0A3L8GC69</accession>
<evidence type="ECO:0000313" key="9">
    <source>
        <dbReference type="Proteomes" id="UP000269148"/>
    </source>
</evidence>
<keyword evidence="3" id="KW-0159">Chromosome partition</keyword>
<sequence>MTETYKKIAIKDIVANPYQPRLHFNEDELKELAASISLNGLIQPIIVRKSEVFGYELIAGERRLRASQIAGLTEIPAIIKTISNSESMNQAIIENLQRSNLNPIEEAKAFQSIIDKNQLTHDQLAAYMGKSRPYITNTIRLLQLSTSVLDAIEKKTISSGHARSLLALSTKEEQDKYLNYIISQNLNVRQTESLIRKSKVKKEKKKEKTLFTKAIENELAKSLGLAVSISLNKDGSGQCHFTFHNDDELNRIINKLK</sequence>
<dbReference type="PANTHER" id="PTHR33375:SF1">
    <property type="entry name" value="CHROMOSOME-PARTITIONING PROTEIN PARB-RELATED"/>
    <property type="match status" value="1"/>
</dbReference>
<dbReference type="AlphaFoldDB" id="A0A3L8GC69"/>
<dbReference type="EMBL" id="CP007586">
    <property type="protein sequence ID" value="AHY16793.1"/>
    <property type="molecule type" value="Genomic_DNA"/>
</dbReference>
<name>A0A3L8GC69_STRIN</name>
<comment type="subcellular location">
    <subcellularLocation>
        <location evidence="1">Cytoplasm</location>
        <location evidence="1">Nucleoid</location>
    </subcellularLocation>
</comment>
<dbReference type="Gene3D" id="1.10.10.2830">
    <property type="match status" value="1"/>
</dbReference>
<dbReference type="InterPro" id="IPR036086">
    <property type="entry name" value="ParB/Sulfiredoxin_sf"/>
</dbReference>
<dbReference type="KEGG" id="siz:SI82_10140"/>
<dbReference type="Pfam" id="PF17762">
    <property type="entry name" value="HTH_ParB"/>
    <property type="match status" value="1"/>
</dbReference>
<reference evidence="6 8" key="1">
    <citation type="journal article" date="2014" name="Genome Announc.">
        <title>Complete Genome Sequence of a Virulent Strain, Streptococcus iniae ISET0901, Isolated from Diseased Tilapia.</title>
        <authorList>
            <person name="Pridgeon J.W."/>
            <person name="Zhang D."/>
            <person name="Zhang L."/>
        </authorList>
    </citation>
    <scope>NUCLEOTIDE SEQUENCE [LARGE SCALE GENOMIC DNA]</scope>
    <source>
        <strain evidence="6 8">ISET0901</strain>
    </source>
</reference>
<dbReference type="FunFam" id="1.10.10.2830:FF:000001">
    <property type="entry name" value="Chromosome partitioning protein ParB"/>
    <property type="match status" value="1"/>
</dbReference>
<dbReference type="InterPro" id="IPR057240">
    <property type="entry name" value="ParB_dimer_C"/>
</dbReference>
<dbReference type="InterPro" id="IPR050336">
    <property type="entry name" value="Chromosome_partition/occlusion"/>
</dbReference>
<dbReference type="NCBIfam" id="TIGR00180">
    <property type="entry name" value="parB_part"/>
    <property type="match status" value="1"/>
</dbReference>
<comment type="similarity">
    <text evidence="2">Belongs to the ParB family.</text>
</comment>
<dbReference type="CDD" id="cd16393">
    <property type="entry name" value="SPO0J_N"/>
    <property type="match status" value="1"/>
</dbReference>
<evidence type="ECO:0000256" key="3">
    <source>
        <dbReference type="ARBA" id="ARBA00022829"/>
    </source>
</evidence>
<dbReference type="GeneID" id="35765252"/>
<dbReference type="GO" id="GO:0003677">
    <property type="term" value="F:DNA binding"/>
    <property type="evidence" value="ECO:0007669"/>
    <property type="project" value="UniProtKB-KW"/>
</dbReference>
<evidence type="ECO:0000259" key="5">
    <source>
        <dbReference type="SMART" id="SM00470"/>
    </source>
</evidence>
<dbReference type="OrthoDB" id="9802051at2"/>
<evidence type="ECO:0000313" key="6">
    <source>
        <dbReference type="EMBL" id="AHY16793.1"/>
    </source>
</evidence>
<dbReference type="SUPFAM" id="SSF110849">
    <property type="entry name" value="ParB/Sulfiredoxin"/>
    <property type="match status" value="1"/>
</dbReference>
<dbReference type="STRING" id="1346.BMF34_10180"/>